<dbReference type="EMBL" id="WIGO01000125">
    <property type="protein sequence ID" value="KAF6828272.1"/>
    <property type="molecule type" value="Genomic_DNA"/>
</dbReference>
<evidence type="ECO:0000313" key="3">
    <source>
        <dbReference type="Proteomes" id="UP000654918"/>
    </source>
</evidence>
<feature type="chain" id="PRO_5034673138" evidence="1">
    <location>
        <begin position="27"/>
        <end position="122"/>
    </location>
</feature>
<protein>
    <submittedName>
        <fullName evidence="2">Uncharacterized protein</fullName>
    </submittedName>
</protein>
<feature type="signal peptide" evidence="1">
    <location>
        <begin position="1"/>
        <end position="26"/>
    </location>
</feature>
<evidence type="ECO:0000256" key="1">
    <source>
        <dbReference type="SAM" id="SignalP"/>
    </source>
</evidence>
<sequence length="122" mass="13728">MRFTSVLASLLAVATALPTSSEQVQARDIDWEHTFESWPSQEQSLTPLYGWLNIKPENATHTKFTFGTLQAPNNDWVYVYTLFGEGLDTIVAKPVGRLLETYTVANTNKPFTITLDHPNLKV</sequence>
<comment type="caution">
    <text evidence="2">The sequence shown here is derived from an EMBL/GenBank/DDBJ whole genome shotgun (WGS) entry which is preliminary data.</text>
</comment>
<keyword evidence="1" id="KW-0732">Signal</keyword>
<reference evidence="2" key="1">
    <citation type="journal article" date="2020" name="Phytopathology">
        <title>Genome Sequence Resources of Colletotrichum truncatum, C. plurivorum, C. musicola, and C. sojae: Four Species Pathogenic to Soybean (Glycine max).</title>
        <authorList>
            <person name="Rogerio F."/>
            <person name="Boufleur T.R."/>
            <person name="Ciampi-Guillardi M."/>
            <person name="Sukno S.A."/>
            <person name="Thon M.R."/>
            <person name="Massola Junior N.S."/>
            <person name="Baroncelli R."/>
        </authorList>
    </citation>
    <scope>NUCLEOTIDE SEQUENCE</scope>
    <source>
        <strain evidence="2">LFN00145</strain>
    </source>
</reference>
<name>A0A8H6NCA6_9PEZI</name>
<dbReference type="AlphaFoldDB" id="A0A8H6NCA6"/>
<organism evidence="2 3">
    <name type="scientific">Colletotrichum plurivorum</name>
    <dbReference type="NCBI Taxonomy" id="2175906"/>
    <lineage>
        <taxon>Eukaryota</taxon>
        <taxon>Fungi</taxon>
        <taxon>Dikarya</taxon>
        <taxon>Ascomycota</taxon>
        <taxon>Pezizomycotina</taxon>
        <taxon>Sordariomycetes</taxon>
        <taxon>Hypocreomycetidae</taxon>
        <taxon>Glomerellales</taxon>
        <taxon>Glomerellaceae</taxon>
        <taxon>Colletotrichum</taxon>
        <taxon>Colletotrichum orchidearum species complex</taxon>
    </lineage>
</organism>
<accession>A0A8H6NCA6</accession>
<keyword evidence="3" id="KW-1185">Reference proteome</keyword>
<evidence type="ECO:0000313" key="2">
    <source>
        <dbReference type="EMBL" id="KAF6828272.1"/>
    </source>
</evidence>
<dbReference type="Proteomes" id="UP000654918">
    <property type="component" value="Unassembled WGS sequence"/>
</dbReference>
<gene>
    <name evidence="2" type="ORF">CPLU01_08645</name>
</gene>
<proteinExistence type="predicted"/>